<feature type="transmembrane region" description="Helical" evidence="9">
    <location>
        <begin position="12"/>
        <end position="30"/>
    </location>
</feature>
<dbReference type="InterPro" id="IPR052180">
    <property type="entry name" value="NhaC_Na-H+_Antiporter"/>
</dbReference>
<keyword evidence="3" id="KW-0050">Antiport</keyword>
<keyword evidence="4" id="KW-1003">Cell membrane</keyword>
<keyword evidence="5 9" id="KW-0812">Transmembrane</keyword>
<keyword evidence="7 9" id="KW-0472">Membrane</keyword>
<feature type="transmembrane region" description="Helical" evidence="9">
    <location>
        <begin position="383"/>
        <end position="401"/>
    </location>
</feature>
<evidence type="ECO:0000313" key="12">
    <source>
        <dbReference type="Proteomes" id="UP000005096"/>
    </source>
</evidence>
<evidence type="ECO:0000256" key="4">
    <source>
        <dbReference type="ARBA" id="ARBA00022475"/>
    </source>
</evidence>
<keyword evidence="2" id="KW-0813">Transport</keyword>
<dbReference type="InterPro" id="IPR018461">
    <property type="entry name" value="Na/H_Antiport_NhaC-like_C"/>
</dbReference>
<feature type="domain" description="Na+/H+ antiporter NhaC-like C-terminal" evidence="10">
    <location>
        <begin position="162"/>
        <end position="486"/>
    </location>
</feature>
<dbReference type="GO" id="GO:0015297">
    <property type="term" value="F:antiporter activity"/>
    <property type="evidence" value="ECO:0007669"/>
    <property type="project" value="UniProtKB-KW"/>
</dbReference>
<dbReference type="STRING" id="584708.Apau_0794"/>
<keyword evidence="12" id="KW-1185">Reference proteome</keyword>
<proteinExistence type="inferred from homology"/>
<feature type="transmembrane region" description="Helical" evidence="9">
    <location>
        <begin position="343"/>
        <end position="362"/>
    </location>
</feature>
<evidence type="ECO:0000256" key="5">
    <source>
        <dbReference type="ARBA" id="ARBA00022692"/>
    </source>
</evidence>
<evidence type="ECO:0000256" key="6">
    <source>
        <dbReference type="ARBA" id="ARBA00022989"/>
    </source>
</evidence>
<evidence type="ECO:0000256" key="9">
    <source>
        <dbReference type="SAM" id="Phobius"/>
    </source>
</evidence>
<dbReference type="GO" id="GO:0005886">
    <property type="term" value="C:plasma membrane"/>
    <property type="evidence" value="ECO:0007669"/>
    <property type="project" value="UniProtKB-SubCell"/>
</dbReference>
<feature type="transmembrane region" description="Helical" evidence="9">
    <location>
        <begin position="36"/>
        <end position="55"/>
    </location>
</feature>
<evidence type="ECO:0000256" key="8">
    <source>
        <dbReference type="ARBA" id="ARBA00038435"/>
    </source>
</evidence>
<dbReference type="PANTHER" id="PTHR33451:SF3">
    <property type="entry name" value="MALATE-2H(+)_NA(+)-LACTATE ANTIPORTER"/>
    <property type="match status" value="1"/>
</dbReference>
<dbReference type="PANTHER" id="PTHR33451">
    <property type="entry name" value="MALATE-2H(+)/NA(+)-LACTATE ANTIPORTER"/>
    <property type="match status" value="1"/>
</dbReference>
<evidence type="ECO:0000256" key="7">
    <source>
        <dbReference type="ARBA" id="ARBA00023136"/>
    </source>
</evidence>
<dbReference type="Pfam" id="PF03553">
    <property type="entry name" value="Na_H_antiporter"/>
    <property type="match status" value="1"/>
</dbReference>
<feature type="transmembrane region" description="Helical" evidence="9">
    <location>
        <begin position="67"/>
        <end position="93"/>
    </location>
</feature>
<feature type="transmembrane region" description="Helical" evidence="9">
    <location>
        <begin position="199"/>
        <end position="217"/>
    </location>
</feature>
<evidence type="ECO:0000256" key="3">
    <source>
        <dbReference type="ARBA" id="ARBA00022449"/>
    </source>
</evidence>
<comment type="similarity">
    <text evidence="8">Belongs to the NhaC Na(+)/H(+) (TC 2.A.35) antiporter family.</text>
</comment>
<dbReference type="HOGENOM" id="CLU_033405_1_0_0"/>
<dbReference type="eggNOG" id="COG1757">
    <property type="taxonomic scope" value="Bacteria"/>
</dbReference>
<evidence type="ECO:0000256" key="1">
    <source>
        <dbReference type="ARBA" id="ARBA00004651"/>
    </source>
</evidence>
<dbReference type="NCBIfam" id="TIGR00931">
    <property type="entry name" value="antiport_nhaC"/>
    <property type="match status" value="1"/>
</dbReference>
<name>E3CVG6_9BACT</name>
<feature type="transmembrane region" description="Helical" evidence="9">
    <location>
        <begin position="99"/>
        <end position="125"/>
    </location>
</feature>
<accession>E3CVG6</accession>
<dbReference type="PaxDb" id="584708-Apau_0794"/>
<reference evidence="11 12" key="1">
    <citation type="journal article" date="2010" name="Stand. Genomic Sci.">
        <title>Non-contiguous finished genome sequence of Aminomonas paucivorans type strain (GLU-3).</title>
        <authorList>
            <person name="Pitluck S."/>
            <person name="Yasawong M."/>
            <person name="Held B."/>
            <person name="Lapidus A."/>
            <person name="Nolan M."/>
            <person name="Copeland A."/>
            <person name="Lucas S."/>
            <person name="Del Rio T.G."/>
            <person name="Tice H."/>
            <person name="Cheng J.F."/>
            <person name="Chertkov O."/>
            <person name="Goodwin L."/>
            <person name="Tapia R."/>
            <person name="Han C."/>
            <person name="Liolios K."/>
            <person name="Ivanova N."/>
            <person name="Mavromatis K."/>
            <person name="Ovchinnikova G."/>
            <person name="Pati A."/>
            <person name="Chen A."/>
            <person name="Palaniappan K."/>
            <person name="Land M."/>
            <person name="Hauser L."/>
            <person name="Chang Y.J."/>
            <person name="Jeffries C.D."/>
            <person name="Pukall R."/>
            <person name="Spring S."/>
            <person name="Rohde M."/>
            <person name="Sikorski J."/>
            <person name="Goker M."/>
            <person name="Woyke T."/>
            <person name="Bristow J."/>
            <person name="Eisen J.A."/>
            <person name="Markowitz V."/>
            <person name="Hugenholtz P."/>
            <person name="Kyrpides N.C."/>
            <person name="Klenk H.P."/>
        </authorList>
    </citation>
    <scope>NUCLEOTIDE SEQUENCE [LARGE SCALE GENOMIC DNA]</scope>
    <source>
        <strain evidence="11 12">DSM 12260</strain>
    </source>
</reference>
<dbReference type="RefSeq" id="WP_006300390.1">
    <property type="nucleotide sequence ID" value="NZ_CM001022.1"/>
</dbReference>
<evidence type="ECO:0000256" key="2">
    <source>
        <dbReference type="ARBA" id="ARBA00022448"/>
    </source>
</evidence>
<feature type="transmembrane region" description="Helical" evidence="9">
    <location>
        <begin position="263"/>
        <end position="283"/>
    </location>
</feature>
<gene>
    <name evidence="11" type="ORF">Apau_0794</name>
</gene>
<protein>
    <submittedName>
        <fullName evidence="11">Transporter, NhaC family</fullName>
    </submittedName>
</protein>
<comment type="subcellular location">
    <subcellularLocation>
        <location evidence="1">Cell membrane</location>
        <topology evidence="1">Multi-pass membrane protein</topology>
    </subcellularLocation>
</comment>
<dbReference type="InterPro" id="IPR004770">
    <property type="entry name" value="Na/H_antiport_NhaC"/>
</dbReference>
<dbReference type="EMBL" id="CM001022">
    <property type="protein sequence ID" value="EFQ23222.1"/>
    <property type="molecule type" value="Genomic_DNA"/>
</dbReference>
<evidence type="ECO:0000259" key="10">
    <source>
        <dbReference type="Pfam" id="PF03553"/>
    </source>
</evidence>
<feature type="transmembrane region" description="Helical" evidence="9">
    <location>
        <begin position="464"/>
        <end position="486"/>
    </location>
</feature>
<dbReference type="OrthoDB" id="9762978at2"/>
<feature type="transmembrane region" description="Helical" evidence="9">
    <location>
        <begin position="237"/>
        <end position="256"/>
    </location>
</feature>
<keyword evidence="6 9" id="KW-1133">Transmembrane helix</keyword>
<dbReference type="AlphaFoldDB" id="E3CVG6"/>
<sequence>MSANIGRKPTLLEALIVLLLSAAFIGAGVLHWEVSVHIPIVVAATLAALVGRFVLKRPWSDIEEGMINGIMMAMQAILILYIIGMVIGTWIPGGVVPSMIYYGLSILNPSVFLLTALLICSIVALSTGTSWGTSGTVGIALMGIGAGLGIPAPVTAGVIISGAYVGDKMSPLSDTTNLAPAVAGTDLFQHIRAMMWTTGPTYLIVCVVAVVFGMKYAGGSLDAAKIAAIQSVLSHEFDISLLGFVPPILVIGLCVAKCPAIPGLLAGVFAGGIMALVNGYGIGDVLSFTLDGYSATLAGEIANASDMNAVAKLLADNNIVGLAPELAKEVGSMLNDLLTRGGMMSMANTIALITCALSFGGIMERCGFLEVVLEAILKVVKSVGGLVTSVIVSCFLCNLFLGDQYLSIVMPGRIFKNAFEWKGLHARMLSRSLEDCGTLSSVLIPWNTCGAYNSGVLGVKTVEYAPFAILNWLNPLVAIAITYMGIGISWKGKEGEPVIARTKPANL</sequence>
<organism evidence="11 12">
    <name type="scientific">Aminomonas paucivorans DSM 12260</name>
    <dbReference type="NCBI Taxonomy" id="584708"/>
    <lineage>
        <taxon>Bacteria</taxon>
        <taxon>Thermotogati</taxon>
        <taxon>Synergistota</taxon>
        <taxon>Synergistia</taxon>
        <taxon>Synergistales</taxon>
        <taxon>Synergistaceae</taxon>
        <taxon>Aminomonas</taxon>
    </lineage>
</organism>
<dbReference type="Proteomes" id="UP000005096">
    <property type="component" value="Chromosome"/>
</dbReference>
<evidence type="ECO:0000313" key="11">
    <source>
        <dbReference type="EMBL" id="EFQ23222.1"/>
    </source>
</evidence>